<evidence type="ECO:0000313" key="2">
    <source>
        <dbReference type="Proteomes" id="UP000823388"/>
    </source>
</evidence>
<sequence length="78" mass="8560">MLEASMSLCSADTGVQDQRIVIIMYVSWTEFRSGLEKLSLRYSNCLVHATYADHVRGGRADAKLGFLCCISPLNATSS</sequence>
<organism evidence="1 2">
    <name type="scientific">Panicum virgatum</name>
    <name type="common">Blackwell switchgrass</name>
    <dbReference type="NCBI Taxonomy" id="38727"/>
    <lineage>
        <taxon>Eukaryota</taxon>
        <taxon>Viridiplantae</taxon>
        <taxon>Streptophyta</taxon>
        <taxon>Embryophyta</taxon>
        <taxon>Tracheophyta</taxon>
        <taxon>Spermatophyta</taxon>
        <taxon>Magnoliopsida</taxon>
        <taxon>Liliopsida</taxon>
        <taxon>Poales</taxon>
        <taxon>Poaceae</taxon>
        <taxon>PACMAD clade</taxon>
        <taxon>Panicoideae</taxon>
        <taxon>Panicodae</taxon>
        <taxon>Paniceae</taxon>
        <taxon>Panicinae</taxon>
        <taxon>Panicum</taxon>
        <taxon>Panicum sect. Hiantes</taxon>
    </lineage>
</organism>
<dbReference type="EMBL" id="CM029041">
    <property type="protein sequence ID" value="KAG2629435.1"/>
    <property type="molecule type" value="Genomic_DNA"/>
</dbReference>
<evidence type="ECO:0000313" key="1">
    <source>
        <dbReference type="EMBL" id="KAG2629435.1"/>
    </source>
</evidence>
<dbReference type="Proteomes" id="UP000823388">
    <property type="component" value="Chromosome 3K"/>
</dbReference>
<reference evidence="1" key="1">
    <citation type="submission" date="2020-05" db="EMBL/GenBank/DDBJ databases">
        <title>WGS assembly of Panicum virgatum.</title>
        <authorList>
            <person name="Lovell J.T."/>
            <person name="Jenkins J."/>
            <person name="Shu S."/>
            <person name="Juenger T.E."/>
            <person name="Schmutz J."/>
        </authorList>
    </citation>
    <scope>NUCLEOTIDE SEQUENCE</scope>
    <source>
        <strain evidence="1">AP13</strain>
    </source>
</reference>
<keyword evidence="2" id="KW-1185">Reference proteome</keyword>
<protein>
    <submittedName>
        <fullName evidence="1">Uncharacterized protein</fullName>
    </submittedName>
</protein>
<gene>
    <name evidence="1" type="ORF">PVAP13_3KG430401</name>
</gene>
<accession>A0A8T0V5A2</accession>
<dbReference type="AlphaFoldDB" id="A0A8T0V5A2"/>
<comment type="caution">
    <text evidence="1">The sequence shown here is derived from an EMBL/GenBank/DDBJ whole genome shotgun (WGS) entry which is preliminary data.</text>
</comment>
<proteinExistence type="predicted"/>
<name>A0A8T0V5A2_PANVG</name>